<dbReference type="NCBIfam" id="TIGR01844">
    <property type="entry name" value="type_I_sec_TolC"/>
    <property type="match status" value="1"/>
</dbReference>
<dbReference type="GO" id="GO:1990281">
    <property type="term" value="C:efflux pump complex"/>
    <property type="evidence" value="ECO:0007669"/>
    <property type="project" value="TreeGrafter"/>
</dbReference>
<dbReference type="EMBL" id="CP000680">
    <property type="protein sequence ID" value="ABP83486.1"/>
    <property type="molecule type" value="Genomic_DNA"/>
</dbReference>
<dbReference type="AlphaFoldDB" id="A4XQ70"/>
<feature type="chain" id="PRO_5002675272" evidence="9">
    <location>
        <begin position="25"/>
        <end position="442"/>
    </location>
</feature>
<protein>
    <submittedName>
        <fullName evidence="10">Type I secretion outer membrane protein, TolC family</fullName>
    </submittedName>
</protein>
<dbReference type="KEGG" id="pmy:Pmen_0718"/>
<keyword evidence="8" id="KW-0175">Coiled coil</keyword>
<sequence>MWTSMFKLSTLGVCLLVNANIAMAANASVDLWALYLESRDTDPRILRAAALERSSAGRQREAFGRLLPQLNANANFNRSQRDDNLTRSQYDGQGYALGLSQLLYAPQAWRSYQKFSALTRQSVFEHENARIQASIDLVERYFATLAAEDELRLVQAELAATERNHVRLEALFAKKMAKVTDVLELKARVDLLNARSIEAANQIEINKETIAELIGRPIEQPLKRLATHPDFLAPQNDQVFWVTTALRSNPALQASEQALDAAQAAVAEAKAGHLPTLAFDINAQRSDIGYEGALTPRSDTYVASFGLQIPLYSGGSTQARVSSLYAELDAAQQEHEALRRQIMRETRTAYFNIEASLSRIAALELALASAEKSRSATEQAFSYGVMNAVDVLDSIEMEFRAKRDLLQSQYNFITSLLVLYRWSGRLNDTDVRRVNSWLVPPS</sequence>
<proteinExistence type="inferred from homology"/>
<dbReference type="Gene3D" id="1.20.1600.10">
    <property type="entry name" value="Outer membrane efflux proteins (OEP)"/>
    <property type="match status" value="1"/>
</dbReference>
<dbReference type="InterPro" id="IPR010130">
    <property type="entry name" value="T1SS_OMP_TolC"/>
</dbReference>
<dbReference type="GO" id="GO:0009279">
    <property type="term" value="C:cell outer membrane"/>
    <property type="evidence" value="ECO:0007669"/>
    <property type="project" value="UniProtKB-SubCell"/>
</dbReference>
<keyword evidence="5" id="KW-0812">Transmembrane</keyword>
<evidence type="ECO:0000256" key="1">
    <source>
        <dbReference type="ARBA" id="ARBA00004442"/>
    </source>
</evidence>
<feature type="signal peptide" evidence="9">
    <location>
        <begin position="1"/>
        <end position="24"/>
    </location>
</feature>
<organism evidence="10">
    <name type="scientific">Ectopseudomonas mendocina (strain ymp)</name>
    <name type="common">Pseudomonas mendocina</name>
    <dbReference type="NCBI Taxonomy" id="399739"/>
    <lineage>
        <taxon>Bacteria</taxon>
        <taxon>Pseudomonadati</taxon>
        <taxon>Pseudomonadota</taxon>
        <taxon>Gammaproteobacteria</taxon>
        <taxon>Pseudomonadales</taxon>
        <taxon>Pseudomonadaceae</taxon>
        <taxon>Ectopseudomonas</taxon>
    </lineage>
</organism>
<evidence type="ECO:0000256" key="4">
    <source>
        <dbReference type="ARBA" id="ARBA00022452"/>
    </source>
</evidence>
<comment type="similarity">
    <text evidence="2">Belongs to the outer membrane factor (OMF) (TC 1.B.17) family.</text>
</comment>
<dbReference type="PANTHER" id="PTHR30026:SF20">
    <property type="entry name" value="OUTER MEMBRANE PROTEIN TOLC"/>
    <property type="match status" value="1"/>
</dbReference>
<name>A4XQ70_ECTM1</name>
<keyword evidence="3" id="KW-0813">Transport</keyword>
<feature type="coiled-coil region" evidence="8">
    <location>
        <begin position="321"/>
        <end position="380"/>
    </location>
</feature>
<feature type="coiled-coil region" evidence="8">
    <location>
        <begin position="144"/>
        <end position="171"/>
    </location>
</feature>
<evidence type="ECO:0000256" key="7">
    <source>
        <dbReference type="ARBA" id="ARBA00023237"/>
    </source>
</evidence>
<evidence type="ECO:0000256" key="3">
    <source>
        <dbReference type="ARBA" id="ARBA00022448"/>
    </source>
</evidence>
<dbReference type="SUPFAM" id="SSF56954">
    <property type="entry name" value="Outer membrane efflux proteins (OEP)"/>
    <property type="match status" value="1"/>
</dbReference>
<evidence type="ECO:0000256" key="8">
    <source>
        <dbReference type="SAM" id="Coils"/>
    </source>
</evidence>
<evidence type="ECO:0000256" key="2">
    <source>
        <dbReference type="ARBA" id="ARBA00007613"/>
    </source>
</evidence>
<comment type="subcellular location">
    <subcellularLocation>
        <location evidence="1">Cell outer membrane</location>
    </subcellularLocation>
</comment>
<keyword evidence="7" id="KW-0998">Cell outer membrane</keyword>
<gene>
    <name evidence="10" type="ordered locus">Pmen_0718</name>
</gene>
<dbReference type="PANTHER" id="PTHR30026">
    <property type="entry name" value="OUTER MEMBRANE PROTEIN TOLC"/>
    <property type="match status" value="1"/>
</dbReference>
<accession>A4XQ70</accession>
<dbReference type="eggNOG" id="COG1538">
    <property type="taxonomic scope" value="Bacteria"/>
</dbReference>
<dbReference type="HOGENOM" id="CLU_012817_0_2_6"/>
<keyword evidence="6" id="KW-0472">Membrane</keyword>
<evidence type="ECO:0000256" key="5">
    <source>
        <dbReference type="ARBA" id="ARBA00022692"/>
    </source>
</evidence>
<keyword evidence="4" id="KW-1134">Transmembrane beta strand</keyword>
<evidence type="ECO:0000313" key="10">
    <source>
        <dbReference type="EMBL" id="ABP83486.1"/>
    </source>
</evidence>
<dbReference type="STRING" id="399739.Pmen_0718"/>
<dbReference type="InterPro" id="IPR003423">
    <property type="entry name" value="OMP_efflux"/>
</dbReference>
<dbReference type="InterPro" id="IPR051906">
    <property type="entry name" value="TolC-like"/>
</dbReference>
<keyword evidence="9" id="KW-0732">Signal</keyword>
<dbReference type="Pfam" id="PF02321">
    <property type="entry name" value="OEP"/>
    <property type="match status" value="2"/>
</dbReference>
<reference evidence="10" key="1">
    <citation type="submission" date="2007-04" db="EMBL/GenBank/DDBJ databases">
        <title>Complete sequence of Pseudomonas mendocina ymp.</title>
        <authorList>
            <consortium name="US DOE Joint Genome Institute"/>
            <person name="Copeland A."/>
            <person name="Lucas S."/>
            <person name="Lapidus A."/>
            <person name="Barry K."/>
            <person name="Glavina del Rio T."/>
            <person name="Dalin E."/>
            <person name="Tice H."/>
            <person name="Pitluck S."/>
            <person name="Kiss H."/>
            <person name="Brettin T."/>
            <person name="Detter J.C."/>
            <person name="Bruce D."/>
            <person name="Han C."/>
            <person name="Schmutz J."/>
            <person name="Larimer F."/>
            <person name="Land M."/>
            <person name="Hauser L."/>
            <person name="Kyrpides N."/>
            <person name="Mikhailova N."/>
            <person name="Hersman L."/>
            <person name="Dubois J."/>
            <person name="Maurice P."/>
            <person name="Richardson P."/>
        </authorList>
    </citation>
    <scope>NUCLEOTIDE SEQUENCE [LARGE SCALE GENOMIC DNA]</scope>
    <source>
        <strain evidence="10">Ymp</strain>
    </source>
</reference>
<dbReference type="GO" id="GO:0015288">
    <property type="term" value="F:porin activity"/>
    <property type="evidence" value="ECO:0007669"/>
    <property type="project" value="TreeGrafter"/>
</dbReference>
<evidence type="ECO:0000256" key="6">
    <source>
        <dbReference type="ARBA" id="ARBA00023136"/>
    </source>
</evidence>
<dbReference type="GO" id="GO:0015562">
    <property type="term" value="F:efflux transmembrane transporter activity"/>
    <property type="evidence" value="ECO:0007669"/>
    <property type="project" value="InterPro"/>
</dbReference>
<evidence type="ECO:0000256" key="9">
    <source>
        <dbReference type="SAM" id="SignalP"/>
    </source>
</evidence>